<dbReference type="RefSeq" id="WP_144255935.1">
    <property type="nucleotide sequence ID" value="NZ_VJZT01000005.1"/>
</dbReference>
<keyword evidence="2" id="KW-1185">Reference proteome</keyword>
<dbReference type="AlphaFoldDB" id="A0A553E5Q7"/>
<name>A0A553E5Q7_9FLAO</name>
<dbReference type="Proteomes" id="UP000316371">
    <property type="component" value="Unassembled WGS sequence"/>
</dbReference>
<comment type="caution">
    <text evidence="1">The sequence shown here is derived from an EMBL/GenBank/DDBJ whole genome shotgun (WGS) entry which is preliminary data.</text>
</comment>
<reference evidence="1 2" key="1">
    <citation type="submission" date="2019-07" db="EMBL/GenBank/DDBJ databases">
        <title>Novel species of Flavobacterium.</title>
        <authorList>
            <person name="Liu Q."/>
            <person name="Xin Y.-H."/>
        </authorList>
    </citation>
    <scope>NUCLEOTIDE SEQUENCE [LARGE SCALE GENOMIC DNA]</scope>
    <source>
        <strain evidence="1 2">LB1R34</strain>
    </source>
</reference>
<evidence type="ECO:0000313" key="1">
    <source>
        <dbReference type="EMBL" id="TRX40377.1"/>
    </source>
</evidence>
<organism evidence="1 2">
    <name type="scientific">Flavobacterium restrictum</name>
    <dbReference type="NCBI Taxonomy" id="2594428"/>
    <lineage>
        <taxon>Bacteria</taxon>
        <taxon>Pseudomonadati</taxon>
        <taxon>Bacteroidota</taxon>
        <taxon>Flavobacteriia</taxon>
        <taxon>Flavobacteriales</taxon>
        <taxon>Flavobacteriaceae</taxon>
        <taxon>Flavobacterium</taxon>
    </lineage>
</organism>
<accession>A0A553E5Q7</accession>
<dbReference type="OrthoDB" id="1363699at2"/>
<gene>
    <name evidence="1" type="ORF">FNW21_06505</name>
</gene>
<dbReference type="EMBL" id="VJZT01000005">
    <property type="protein sequence ID" value="TRX40377.1"/>
    <property type="molecule type" value="Genomic_DNA"/>
</dbReference>
<evidence type="ECO:0000313" key="2">
    <source>
        <dbReference type="Proteomes" id="UP000316371"/>
    </source>
</evidence>
<protein>
    <submittedName>
        <fullName evidence="1">Uncharacterized protein</fullName>
    </submittedName>
</protein>
<proteinExistence type="predicted"/>
<sequence length="188" mass="21815">MKVFISILILVMILPLLSYHRKDYKTINVEKVKYLNFIKAVQNSSTFSYFTVIKIKDLNTGEIKEVCTKGNFVSGALHIELNVKYDTKGEKKVLDFAKGKKDRYFEFKNKKALNNISFFDYDSKLLDEIPTKYNFDKAIEIIKNKKKFSIRLSDSEMKAFAHILFNKGYLTGENDCLGGSLEYVDRTK</sequence>